<reference evidence="2 3" key="1">
    <citation type="submission" date="2006-10" db="EMBL/GenBank/DDBJ databases">
        <title>Complete sequence of plasmid pPRO1 of Pelobacter propionicus DSM 2379.</title>
        <authorList>
            <consortium name="US DOE Joint Genome Institute"/>
            <person name="Copeland A."/>
            <person name="Lucas S."/>
            <person name="Lapidus A."/>
            <person name="Barry K."/>
            <person name="Detter J.C."/>
            <person name="Glavina del Rio T."/>
            <person name="Hammon N."/>
            <person name="Israni S."/>
            <person name="Dalin E."/>
            <person name="Tice H."/>
            <person name="Pitluck S."/>
            <person name="Saunders E."/>
            <person name="Brettin T."/>
            <person name="Bruce D."/>
            <person name="Han C."/>
            <person name="Tapia R."/>
            <person name="Schmutz J."/>
            <person name="Larimer F."/>
            <person name="Land M."/>
            <person name="Hauser L."/>
            <person name="Kyrpides N."/>
            <person name="Kim E."/>
            <person name="Lovley D."/>
            <person name="Richardson P."/>
        </authorList>
    </citation>
    <scope>NUCLEOTIDE SEQUENCE [LARGE SCALE GENOMIC DNA]</scope>
    <source>
        <strain evidence="3">DSM 2379 / NBRC 103807 / OttBd1</strain>
        <plasmid evidence="3">Plasmid pPRO1</plasmid>
    </source>
</reference>
<dbReference type="HOGENOM" id="CLU_062227_0_0_7"/>
<keyword evidence="3" id="KW-1185">Reference proteome</keyword>
<dbReference type="Pfam" id="PF00929">
    <property type="entry name" value="RNase_T"/>
    <property type="match status" value="1"/>
</dbReference>
<sequence>MNVPKHEMDALKLLEASQKYRILRRLDIMQHPGLTGKPITGKTRRVGLCIDTETTGFNFSDDVIIELGIVAFEYDAMTGEISRIVDTYSGFEDPCRPLDPEVTAVTGITDDMLAGQSLDDAAVGKIVSQASLCFCHNCKFDRSFLERRFPEFEKLPFACTMSQIDWKNELVTSRTLEYLLYKCGACFIDAHRALNDAEGLLGLLLENLPVSKLSVFKTVLENARKPSFKIMAYNSAYSAKDSLRDRKYHWEPGGDGKIKTWWTVVSEKDLDNEITFLNNIAYTNGTDDVEIIKIDAFNRFSRRE</sequence>
<organism evidence="2 3">
    <name type="scientific">Pelobacter propionicus (strain DSM 2379 / NBRC 103807 / OttBd1)</name>
    <dbReference type="NCBI Taxonomy" id="338966"/>
    <lineage>
        <taxon>Bacteria</taxon>
        <taxon>Pseudomonadati</taxon>
        <taxon>Thermodesulfobacteriota</taxon>
        <taxon>Desulfuromonadia</taxon>
        <taxon>Desulfuromonadales</taxon>
        <taxon>Desulfuromonadaceae</taxon>
        <taxon>Pelobacter</taxon>
    </lineage>
</organism>
<proteinExistence type="predicted"/>
<dbReference type="eggNOG" id="COG0847">
    <property type="taxonomic scope" value="Bacteria"/>
</dbReference>
<evidence type="ECO:0000259" key="1">
    <source>
        <dbReference type="SMART" id="SM00479"/>
    </source>
</evidence>
<name>A0R7K3_PELPD</name>
<dbReference type="CDD" id="cd06127">
    <property type="entry name" value="DEDDh"/>
    <property type="match status" value="1"/>
</dbReference>
<evidence type="ECO:0000313" key="3">
    <source>
        <dbReference type="Proteomes" id="UP000006732"/>
    </source>
</evidence>
<dbReference type="Gene3D" id="3.30.420.10">
    <property type="entry name" value="Ribonuclease H-like superfamily/Ribonuclease H"/>
    <property type="match status" value="1"/>
</dbReference>
<dbReference type="InterPro" id="IPR013520">
    <property type="entry name" value="Ribonucl_H"/>
</dbReference>
<feature type="domain" description="Exonuclease" evidence="1">
    <location>
        <begin position="46"/>
        <end position="213"/>
    </location>
</feature>
<geneLocation type="plasmid" evidence="2 3">
    <name>pPRO1</name>
</geneLocation>
<dbReference type="OrthoDB" id="9804290at2"/>
<dbReference type="GO" id="GO:0008408">
    <property type="term" value="F:3'-5' exonuclease activity"/>
    <property type="evidence" value="ECO:0007669"/>
    <property type="project" value="TreeGrafter"/>
</dbReference>
<dbReference type="AlphaFoldDB" id="A0R7K3"/>
<protein>
    <submittedName>
        <fullName evidence="2">Exonuclease, RNase T and DNA polymerase III</fullName>
    </submittedName>
</protein>
<evidence type="ECO:0000313" key="2">
    <source>
        <dbReference type="EMBL" id="ABL01395.1"/>
    </source>
</evidence>
<dbReference type="PANTHER" id="PTHR30231">
    <property type="entry name" value="DNA POLYMERASE III SUBUNIT EPSILON"/>
    <property type="match status" value="1"/>
</dbReference>
<dbReference type="EMBL" id="CP000483">
    <property type="protein sequence ID" value="ABL01395.1"/>
    <property type="molecule type" value="Genomic_DNA"/>
</dbReference>
<keyword evidence="2" id="KW-0269">Exonuclease</keyword>
<dbReference type="InterPro" id="IPR036397">
    <property type="entry name" value="RNaseH_sf"/>
</dbReference>
<keyword evidence="2" id="KW-0378">Hydrolase</keyword>
<keyword evidence="2" id="KW-0614">Plasmid</keyword>
<dbReference type="RefSeq" id="WP_011733914.1">
    <property type="nucleotide sequence ID" value="NC_008607.1"/>
</dbReference>
<accession>A0R7K3</accession>
<keyword evidence="2" id="KW-0540">Nuclease</keyword>
<dbReference type="NCBIfam" id="NF006615">
    <property type="entry name" value="PRK09182.1"/>
    <property type="match status" value="1"/>
</dbReference>
<dbReference type="KEGG" id="ppd:Ppro_3807"/>
<dbReference type="PANTHER" id="PTHR30231:SF37">
    <property type="entry name" value="EXODEOXYRIBONUCLEASE 10"/>
    <property type="match status" value="1"/>
</dbReference>
<dbReference type="GO" id="GO:0045004">
    <property type="term" value="P:DNA replication proofreading"/>
    <property type="evidence" value="ECO:0007669"/>
    <property type="project" value="TreeGrafter"/>
</dbReference>
<dbReference type="SUPFAM" id="SSF53098">
    <property type="entry name" value="Ribonuclease H-like"/>
    <property type="match status" value="1"/>
</dbReference>
<dbReference type="GO" id="GO:0005829">
    <property type="term" value="C:cytosol"/>
    <property type="evidence" value="ECO:0007669"/>
    <property type="project" value="TreeGrafter"/>
</dbReference>
<dbReference type="InterPro" id="IPR012337">
    <property type="entry name" value="RNaseH-like_sf"/>
</dbReference>
<gene>
    <name evidence="2" type="ordered locus">Ppro_3807</name>
</gene>
<dbReference type="SMART" id="SM00479">
    <property type="entry name" value="EXOIII"/>
    <property type="match status" value="1"/>
</dbReference>
<dbReference type="GO" id="GO:0003676">
    <property type="term" value="F:nucleic acid binding"/>
    <property type="evidence" value="ECO:0007669"/>
    <property type="project" value="InterPro"/>
</dbReference>
<dbReference type="Proteomes" id="UP000006732">
    <property type="component" value="Plasmid pPRO1"/>
</dbReference>